<reference evidence="3 4" key="1">
    <citation type="submission" date="2018-10" db="EMBL/GenBank/DDBJ databases">
        <title>Effects of UV and annual dynamics of microbial communities in freshwater RAS systems.</title>
        <authorList>
            <person name="Bekkelund A.K."/>
            <person name="Hansen B.R."/>
            <person name="Stokken H."/>
            <person name="Eriksen B.F."/>
            <person name="Kashulin N.A."/>
        </authorList>
    </citation>
    <scope>NUCLEOTIDE SEQUENCE [LARGE SCALE GENOMIC DNA]</scope>
    <source>
        <strain evidence="3 4">BHSEK</strain>
    </source>
</reference>
<evidence type="ECO:0000259" key="2">
    <source>
        <dbReference type="Pfam" id="PF13439"/>
    </source>
</evidence>
<dbReference type="PANTHER" id="PTHR45947">
    <property type="entry name" value="SULFOQUINOVOSYL TRANSFERASE SQD2"/>
    <property type="match status" value="1"/>
</dbReference>
<dbReference type="Pfam" id="PF00534">
    <property type="entry name" value="Glycos_transf_1"/>
    <property type="match status" value="1"/>
</dbReference>
<dbReference type="AlphaFoldDB" id="A0A3G2E748"/>
<evidence type="ECO:0000313" key="4">
    <source>
        <dbReference type="Proteomes" id="UP000279594"/>
    </source>
</evidence>
<dbReference type="InterPro" id="IPR001296">
    <property type="entry name" value="Glyco_trans_1"/>
</dbReference>
<dbReference type="GO" id="GO:0016758">
    <property type="term" value="F:hexosyltransferase activity"/>
    <property type="evidence" value="ECO:0007669"/>
    <property type="project" value="TreeGrafter"/>
</dbReference>
<dbReference type="Proteomes" id="UP000279594">
    <property type="component" value="Chromosome"/>
</dbReference>
<dbReference type="EMBL" id="CP033019">
    <property type="protein sequence ID" value="AYM75306.1"/>
    <property type="molecule type" value="Genomic_DNA"/>
</dbReference>
<keyword evidence="3" id="KW-0808">Transferase</keyword>
<keyword evidence="4" id="KW-1185">Reference proteome</keyword>
<dbReference type="PANTHER" id="PTHR45947:SF3">
    <property type="entry name" value="SULFOQUINOVOSYL TRANSFERASE SQD2"/>
    <property type="match status" value="1"/>
</dbReference>
<organism evidence="3 4">
    <name type="scientific">Janthinobacterium agaricidamnosum</name>
    <dbReference type="NCBI Taxonomy" id="55508"/>
    <lineage>
        <taxon>Bacteria</taxon>
        <taxon>Pseudomonadati</taxon>
        <taxon>Pseudomonadota</taxon>
        <taxon>Betaproteobacteria</taxon>
        <taxon>Burkholderiales</taxon>
        <taxon>Oxalobacteraceae</taxon>
        <taxon>Janthinobacterium</taxon>
    </lineage>
</organism>
<evidence type="ECO:0000259" key="1">
    <source>
        <dbReference type="Pfam" id="PF00534"/>
    </source>
</evidence>
<feature type="domain" description="Glycosyl transferase family 1" evidence="1">
    <location>
        <begin position="240"/>
        <end position="394"/>
    </location>
</feature>
<dbReference type="InterPro" id="IPR050194">
    <property type="entry name" value="Glycosyltransferase_grp1"/>
</dbReference>
<accession>A0A3G2E748</accession>
<dbReference type="InterPro" id="IPR028098">
    <property type="entry name" value="Glyco_trans_4-like_N"/>
</dbReference>
<dbReference type="Gene3D" id="3.40.50.2000">
    <property type="entry name" value="Glycogen Phosphorylase B"/>
    <property type="match status" value="2"/>
</dbReference>
<dbReference type="Pfam" id="PF13439">
    <property type="entry name" value="Glyco_transf_4"/>
    <property type="match status" value="1"/>
</dbReference>
<sequence>MHLCYEEVHLMSTPVAAAQDNASTLRLLQLVPEALPTFRVDVTTLFGDYLPRHGIECELVGKPVLGVLPDRSEGTRFARVRTSSAQGGRLRREGAFLLTCLSALLKVNRATCDVIQVRDMVSIGLLALVIARLKGIPFVFWVSFLMCEARIARARAQLAAHGGLRNRLILLKGLLEECLLYRVVLPRAQHVFVQSGAMLEMMLEKGIPKSRLSAVPMGVDTQVLAAAPVQAERPQGWQHGPLIAYLGTLDPSRQIGRMIEALASVRGTYPDARLLLIGSAGSPAETAALQAQVDASGLGAAVRITGWLPSRQAWALLASADAAVSYFPRGLIHDTCSPTKLLEYMALGMPVVANDNPDQVRVLKESGAGWLVDSSTPAMAQGLLDILADPAAARARAASGPGYIEATRSYRVIASAVAAQYRRLVRR</sequence>
<dbReference type="SUPFAM" id="SSF53756">
    <property type="entry name" value="UDP-Glycosyltransferase/glycogen phosphorylase"/>
    <property type="match status" value="1"/>
</dbReference>
<proteinExistence type="predicted"/>
<protein>
    <submittedName>
        <fullName evidence="3">Glycosyltransferase</fullName>
    </submittedName>
</protein>
<gene>
    <name evidence="3" type="ORF">D9M09_05430</name>
</gene>
<feature type="domain" description="Glycosyltransferase subfamily 4-like N-terminal" evidence="2">
    <location>
        <begin position="46"/>
        <end position="222"/>
    </location>
</feature>
<evidence type="ECO:0000313" key="3">
    <source>
        <dbReference type="EMBL" id="AYM75306.1"/>
    </source>
</evidence>
<name>A0A3G2E748_9BURK</name>